<feature type="domain" description="Apple" evidence="4">
    <location>
        <begin position="570"/>
        <end position="653"/>
    </location>
</feature>
<feature type="domain" description="Apple" evidence="4">
    <location>
        <begin position="24"/>
        <end position="113"/>
    </location>
</feature>
<dbReference type="InterPro" id="IPR003609">
    <property type="entry name" value="Pan_app"/>
</dbReference>
<feature type="compositionally biased region" description="Basic and acidic residues" evidence="2">
    <location>
        <begin position="412"/>
        <end position="428"/>
    </location>
</feature>
<evidence type="ECO:0000259" key="4">
    <source>
        <dbReference type="PROSITE" id="PS50948"/>
    </source>
</evidence>
<evidence type="ECO:0000313" key="6">
    <source>
        <dbReference type="Proteomes" id="UP000008281"/>
    </source>
</evidence>
<organism evidence="6">
    <name type="scientific">Caenorhabditis remanei</name>
    <name type="common">Caenorhabditis vulgaris</name>
    <dbReference type="NCBI Taxonomy" id="31234"/>
    <lineage>
        <taxon>Eukaryota</taxon>
        <taxon>Metazoa</taxon>
        <taxon>Ecdysozoa</taxon>
        <taxon>Nematoda</taxon>
        <taxon>Chromadorea</taxon>
        <taxon>Rhabditida</taxon>
        <taxon>Rhabditina</taxon>
        <taxon>Rhabditomorpha</taxon>
        <taxon>Rhabditoidea</taxon>
        <taxon>Rhabditidae</taxon>
        <taxon>Peloderinae</taxon>
        <taxon>Caenorhabditis</taxon>
    </lineage>
</organism>
<dbReference type="EMBL" id="DS268479">
    <property type="protein sequence ID" value="EFP09742.1"/>
    <property type="molecule type" value="Genomic_DNA"/>
</dbReference>
<feature type="domain" description="Apple" evidence="4">
    <location>
        <begin position="238"/>
        <end position="316"/>
    </location>
</feature>
<feature type="region of interest" description="Disordered" evidence="2">
    <location>
        <begin position="753"/>
        <end position="789"/>
    </location>
</feature>
<dbReference type="CDD" id="cd01099">
    <property type="entry name" value="PAN_AP_HGF"/>
    <property type="match status" value="2"/>
</dbReference>
<evidence type="ECO:0000256" key="1">
    <source>
        <dbReference type="SAM" id="Coils"/>
    </source>
</evidence>
<dbReference type="Gene3D" id="3.50.4.10">
    <property type="entry name" value="Hepatocyte Growth Factor"/>
    <property type="match status" value="2"/>
</dbReference>
<dbReference type="FunCoup" id="E3MUD1">
    <property type="interactions" value="86"/>
</dbReference>
<feature type="chain" id="PRO_5003176345" description="Apple domain-containing protein" evidence="3">
    <location>
        <begin position="23"/>
        <end position="1142"/>
    </location>
</feature>
<dbReference type="eggNOG" id="ENOG502S3EC">
    <property type="taxonomic scope" value="Eukaryota"/>
</dbReference>
<proteinExistence type="predicted"/>
<feature type="domain" description="Apple" evidence="4">
    <location>
        <begin position="442"/>
        <end position="526"/>
    </location>
</feature>
<dbReference type="AlphaFoldDB" id="E3MUD1"/>
<name>E3MUD1_CAERE</name>
<feature type="compositionally biased region" description="Basic and acidic residues" evidence="2">
    <location>
        <begin position="338"/>
        <end position="358"/>
    </location>
</feature>
<dbReference type="OMA" id="ECKCKCA"/>
<gene>
    <name evidence="5" type="ORF">CRE_21866</name>
</gene>
<evidence type="ECO:0000256" key="2">
    <source>
        <dbReference type="SAM" id="MobiDB-lite"/>
    </source>
</evidence>
<protein>
    <recommendedName>
        <fullName evidence="4">Apple domain-containing protein</fullName>
    </recommendedName>
</protein>
<dbReference type="PANTHER" id="PTHR35193:SF5">
    <property type="entry name" value="FLOCCULATION PROTEIN FLO11"/>
    <property type="match status" value="1"/>
</dbReference>
<feature type="compositionally biased region" description="Low complexity" evidence="2">
    <location>
        <begin position="1000"/>
        <end position="1015"/>
    </location>
</feature>
<dbReference type="Pfam" id="PF00024">
    <property type="entry name" value="PAN_1"/>
    <property type="match status" value="5"/>
</dbReference>
<dbReference type="InParanoid" id="E3MUD1"/>
<dbReference type="HOGENOM" id="CLU_284877_0_0_1"/>
<evidence type="ECO:0000256" key="3">
    <source>
        <dbReference type="SAM" id="SignalP"/>
    </source>
</evidence>
<feature type="compositionally biased region" description="Low complexity" evidence="2">
    <location>
        <begin position="753"/>
        <end position="787"/>
    </location>
</feature>
<feature type="signal peptide" evidence="3">
    <location>
        <begin position="1"/>
        <end position="22"/>
    </location>
</feature>
<feature type="compositionally biased region" description="Low complexity" evidence="2">
    <location>
        <begin position="388"/>
        <end position="400"/>
    </location>
</feature>
<accession>E3MUD1</accession>
<keyword evidence="1" id="KW-0175">Coiled coil</keyword>
<dbReference type="STRING" id="31234.E3MUD1"/>
<dbReference type="Proteomes" id="UP000008281">
    <property type="component" value="Unassembled WGS sequence"/>
</dbReference>
<dbReference type="SMART" id="SM00473">
    <property type="entry name" value="PAN_AP"/>
    <property type="match status" value="5"/>
</dbReference>
<feature type="region of interest" description="Disordered" evidence="2">
    <location>
        <begin position="924"/>
        <end position="1015"/>
    </location>
</feature>
<feature type="region of interest" description="Disordered" evidence="2">
    <location>
        <begin position="1029"/>
        <end position="1052"/>
    </location>
</feature>
<dbReference type="SUPFAM" id="SSF57414">
    <property type="entry name" value="Hairpin loop containing domain-like"/>
    <property type="match status" value="3"/>
</dbReference>
<feature type="compositionally biased region" description="Polar residues" evidence="2">
    <location>
        <begin position="149"/>
        <end position="169"/>
    </location>
</feature>
<evidence type="ECO:0000313" key="5">
    <source>
        <dbReference type="EMBL" id="EFP09742.1"/>
    </source>
</evidence>
<dbReference type="PROSITE" id="PS50948">
    <property type="entry name" value="PAN"/>
    <property type="match status" value="5"/>
</dbReference>
<sequence length="1142" mass="127835">MTSTFLTGVLCLSLVLIQQVYGECSPEFFARSIRYDQAVAIDFYYTGINLASVKECATFCSQREFCRSAVYNSRTKTCGISYEYTVACASRTQRYKEYKLEEGQGTDLVQIACVDDCRNREEKDTDKKEKKVPVGIITGEPNDGHPKDTSSSGNSVITDPLTTPYVSKLSSTSTSSSNLETERPRAEGYVTRLILANISSLRDGGTGSVEPLTLQQNDASVAKGGKGEDGNKGKGPVCYRTIRHRYLLGADFEEHDVDSVNDCRCLCAATHQPSNKKHKCLSFQFRNKTCTLNRGNHLGQYDLIEQRKTLYQYVGCDPEILLETASSKCPNFKTGSKSAHEKKEEEKKNETTTKKPKVELVTAKTVEGEKKKTHRHQKASGYQKDYPQRLQPLPLRNPRLPRSHPPLRSQKRSRDPTRKMMLEEENTVETKPKGEWLLRDGCFEVIDDHLMVSVAGGLEHDVTIEECQCMCANSKKSGRYEFQCRSATYYHTEKDCILNLEDRNMKSKLFERQFISLNVSYIGMSCEIDETVTSLGSLATSGCRRQQETTTGEPAKELSTKKNGLKSDECYVELNDFVLEGTAIAVETAVTPEECKCKCAEGQKLYGEECASFLYYYDSKTCLINKQNRFSNPEKFNFVPSINQSRSYFEWTCANKDEARHKYRADVCKVEPETVEGNLLNNESDPVEVKQDEKMAEETGRMKRLDEKEFLDKLDKVVESQEVIEKKPKVTTKKSEHILDTEEVLKKIEKVEATSTTEAATTTEEPTTTTEEATTTTEEVTTTTEEVTTPKKEEVKMKPMDEKSLMEKINQAVEKLEESREVTETATEEPVTTTTAKLILNTKKSSLKEVKKTVTTDLDNHKNETISMKKTDQKTIETLLKAKVTEGSNIDSAEQEKLVTDPKHVQMKKVEAQVLEKLAQMKITESSATETSIPAIPESETESTSSEVTTQANKVSRKSSIPEAEGLEDDEVEDHIGDELSTGLDDEPTSEPAPESTIPVTSTTEKVVTTTTSKAKASGVKTHKFDEKVDKSGMPLPRTTTTTEEPTTTAGYPPAGRCSYSALYQTSFLGRRLLKAVRVKTPADCFAACYALRCRSANLIAQGEFNSCELYRDSLIDYRRPDMIGYDASTVYFDGINCDGTP</sequence>
<feature type="coiled-coil region" evidence="1">
    <location>
        <begin position="802"/>
        <end position="829"/>
    </location>
</feature>
<feature type="region of interest" description="Disordered" evidence="2">
    <location>
        <begin position="331"/>
        <end position="428"/>
    </location>
</feature>
<feature type="domain" description="Apple" evidence="4">
    <location>
        <begin position="1058"/>
        <end position="1138"/>
    </location>
</feature>
<dbReference type="OrthoDB" id="5869676at2759"/>
<keyword evidence="6" id="KW-1185">Reference proteome</keyword>
<dbReference type="PANTHER" id="PTHR35193">
    <property type="entry name" value="MUCIN 13A, CELL SURFACE-ASSOCIATED-RELATED"/>
    <property type="match status" value="1"/>
</dbReference>
<feature type="region of interest" description="Disordered" evidence="2">
    <location>
        <begin position="124"/>
        <end position="184"/>
    </location>
</feature>
<feature type="compositionally biased region" description="Low complexity" evidence="2">
    <location>
        <begin position="1039"/>
        <end position="1049"/>
    </location>
</feature>
<reference evidence="5" key="1">
    <citation type="submission" date="2007-07" db="EMBL/GenBank/DDBJ databases">
        <title>PCAP assembly of the Caenorhabditis remanei genome.</title>
        <authorList>
            <consortium name="The Caenorhabditis remanei Sequencing Consortium"/>
            <person name="Wilson R.K."/>
        </authorList>
    </citation>
    <scope>NUCLEOTIDE SEQUENCE [LARGE SCALE GENOMIC DNA]</scope>
    <source>
        <strain evidence="5">PB4641</strain>
    </source>
</reference>
<keyword evidence="3" id="KW-0732">Signal</keyword>